<evidence type="ECO:0000259" key="2">
    <source>
        <dbReference type="PROSITE" id="PS51737"/>
    </source>
</evidence>
<dbReference type="InterPro" id="IPR036162">
    <property type="entry name" value="Resolvase-like_N_sf"/>
</dbReference>
<evidence type="ECO:0000259" key="1">
    <source>
        <dbReference type="PROSITE" id="PS51736"/>
    </source>
</evidence>
<dbReference type="CDD" id="cd00338">
    <property type="entry name" value="Ser_Recombinase"/>
    <property type="match status" value="1"/>
</dbReference>
<dbReference type="GeneID" id="98055463"/>
<evidence type="ECO:0000313" key="4">
    <source>
        <dbReference type="Proteomes" id="UP000549695"/>
    </source>
</evidence>
<keyword evidence="4" id="KW-1185">Reference proteome</keyword>
<comment type="caution">
    <text evidence="3">The sequence shown here is derived from an EMBL/GenBank/DDBJ whole genome shotgun (WGS) entry which is preliminary data.</text>
</comment>
<dbReference type="PANTHER" id="PTHR30461">
    <property type="entry name" value="DNA-INVERTASE FROM LAMBDOID PROPHAGE"/>
    <property type="match status" value="1"/>
</dbReference>
<dbReference type="InterPro" id="IPR006119">
    <property type="entry name" value="Resolv_N"/>
</dbReference>
<dbReference type="PROSITE" id="PS51736">
    <property type="entry name" value="RECOMBINASES_3"/>
    <property type="match status" value="1"/>
</dbReference>
<dbReference type="Gene3D" id="3.40.50.1390">
    <property type="entry name" value="Resolvase, N-terminal catalytic domain"/>
    <property type="match status" value="1"/>
</dbReference>
<feature type="domain" description="Resolvase/invertase-type recombinase catalytic" evidence="1">
    <location>
        <begin position="6"/>
        <end position="154"/>
    </location>
</feature>
<sequence>MTPPPRAAIYARISSDREGRELGVERQELEALELIERRGWQHARTWRENDVTATGKKPRPQFRELLAAVRRGEVDVIVAWNLHRLTRNARDRLELIEVCRDRGVLIALVRGSDLDPTTPGGRLHLGVLGEVAQHEVDELTDRVLSQKRQAAASGAYRGGRRPYGYERDGITVRSAEARIVVDLTARAAAGESLHALARELNRDGQTTSTGKPWSHRSVRNLVLRARNAGLIEHDREVIGPAGWEPIVDAALWRNAVRVLTAEGRGPRWDRVEKYLGSGVYECGRCDDGATLKGRMTRTNSNGPGTTAPAYECTNGPHLTRIAEPLDEFVTAVVLERLSRPDARLLLAPEAERPDLDRLLAERRDVDGRLSELAALFADGTITGPQLAEGTRKLRAEGERLDQAVAAAQGVSPLAGVADAEDVREAWGAAVVSRRKAIVRALMRVVVLPAPKGRPAGWSPKDGRGYFDPRAVRIIPRV</sequence>
<dbReference type="PROSITE" id="PS51737">
    <property type="entry name" value="RECOMBINASE_DNA_BIND"/>
    <property type="match status" value="1"/>
</dbReference>
<gene>
    <name evidence="3" type="ORF">HDA37_001624</name>
</gene>
<dbReference type="Gene3D" id="3.90.1750.20">
    <property type="entry name" value="Putative Large Serine Recombinase, Chain B, Domain 2"/>
    <property type="match status" value="1"/>
</dbReference>
<organism evidence="3 4">
    <name type="scientific">Pseudonocardia alni</name>
    <name type="common">Amycolata alni</name>
    <dbReference type="NCBI Taxonomy" id="33907"/>
    <lineage>
        <taxon>Bacteria</taxon>
        <taxon>Bacillati</taxon>
        <taxon>Actinomycetota</taxon>
        <taxon>Actinomycetes</taxon>
        <taxon>Pseudonocardiales</taxon>
        <taxon>Pseudonocardiaceae</taxon>
        <taxon>Pseudonocardia</taxon>
    </lineage>
</organism>
<dbReference type="InterPro" id="IPR011109">
    <property type="entry name" value="DNA_bind_recombinase_dom"/>
</dbReference>
<dbReference type="GO" id="GO:0003677">
    <property type="term" value="F:DNA binding"/>
    <property type="evidence" value="ECO:0007669"/>
    <property type="project" value="InterPro"/>
</dbReference>
<proteinExistence type="predicted"/>
<accession>A0A852VYP0</accession>
<dbReference type="Proteomes" id="UP000549695">
    <property type="component" value="Unassembled WGS sequence"/>
</dbReference>
<protein>
    <submittedName>
        <fullName evidence="3">DNA invertase Pin-like site-specific DNA recombinase</fullName>
    </submittedName>
</protein>
<dbReference type="AlphaFoldDB" id="A0A852VYP0"/>
<dbReference type="SUPFAM" id="SSF53041">
    <property type="entry name" value="Resolvase-like"/>
    <property type="match status" value="1"/>
</dbReference>
<dbReference type="RefSeq" id="WP_179760745.1">
    <property type="nucleotide sequence ID" value="NZ_BAAAJZ010000024.1"/>
</dbReference>
<dbReference type="EMBL" id="JACCCZ010000001">
    <property type="protein sequence ID" value="NYG01339.1"/>
    <property type="molecule type" value="Genomic_DNA"/>
</dbReference>
<dbReference type="GO" id="GO:0000150">
    <property type="term" value="F:DNA strand exchange activity"/>
    <property type="evidence" value="ECO:0007669"/>
    <property type="project" value="InterPro"/>
</dbReference>
<dbReference type="PANTHER" id="PTHR30461:SF23">
    <property type="entry name" value="DNA RECOMBINASE-RELATED"/>
    <property type="match status" value="1"/>
</dbReference>
<dbReference type="Pfam" id="PF07508">
    <property type="entry name" value="Recombinase"/>
    <property type="match status" value="1"/>
</dbReference>
<feature type="domain" description="Recombinase" evidence="2">
    <location>
        <begin position="162"/>
        <end position="265"/>
    </location>
</feature>
<evidence type="ECO:0000313" key="3">
    <source>
        <dbReference type="EMBL" id="NYG01339.1"/>
    </source>
</evidence>
<name>A0A852VYP0_PSEA5</name>
<dbReference type="SMART" id="SM00857">
    <property type="entry name" value="Resolvase"/>
    <property type="match status" value="1"/>
</dbReference>
<reference evidence="3 4" key="1">
    <citation type="submission" date="2020-07" db="EMBL/GenBank/DDBJ databases">
        <title>Sequencing the genomes of 1000 actinobacteria strains.</title>
        <authorList>
            <person name="Klenk H.-P."/>
        </authorList>
    </citation>
    <scope>NUCLEOTIDE SEQUENCE [LARGE SCALE GENOMIC DNA]</scope>
    <source>
        <strain evidence="3 4">DSM 44749</strain>
    </source>
</reference>
<dbReference type="Pfam" id="PF00239">
    <property type="entry name" value="Resolvase"/>
    <property type="match status" value="1"/>
</dbReference>
<dbReference type="InterPro" id="IPR038109">
    <property type="entry name" value="DNA_bind_recomb_sf"/>
</dbReference>
<dbReference type="InterPro" id="IPR050639">
    <property type="entry name" value="SSR_resolvase"/>
</dbReference>